<dbReference type="HOGENOM" id="CLU_077168_4_1_5"/>
<comment type="similarity">
    <text evidence="2 10">Belongs to the gluconokinase GntK/GntV family.</text>
</comment>
<dbReference type="OrthoDB" id="9795716at2"/>
<evidence type="ECO:0000256" key="2">
    <source>
        <dbReference type="ARBA" id="ARBA00008420"/>
    </source>
</evidence>
<dbReference type="Proteomes" id="UP000015351">
    <property type="component" value="Unassembled WGS sequence"/>
</dbReference>
<dbReference type="GO" id="GO:0019521">
    <property type="term" value="P:D-gluconate metabolic process"/>
    <property type="evidence" value="ECO:0007669"/>
    <property type="project" value="UniProtKB-KW"/>
</dbReference>
<dbReference type="eggNOG" id="COG3265">
    <property type="taxonomic scope" value="Bacteria"/>
</dbReference>
<dbReference type="PANTHER" id="PTHR43442:SF3">
    <property type="entry name" value="GLUCONOKINASE-RELATED"/>
    <property type="match status" value="1"/>
</dbReference>
<dbReference type="CDD" id="cd02021">
    <property type="entry name" value="GntK"/>
    <property type="match status" value="1"/>
</dbReference>
<proteinExistence type="inferred from homology"/>
<dbReference type="InterPro" id="IPR027417">
    <property type="entry name" value="P-loop_NTPase"/>
</dbReference>
<evidence type="ECO:0000313" key="12">
    <source>
        <dbReference type="Proteomes" id="UP000015351"/>
    </source>
</evidence>
<comment type="pathway">
    <text evidence="1">Carbohydrate acid metabolism.</text>
</comment>
<evidence type="ECO:0000313" key="11">
    <source>
        <dbReference type="EMBL" id="EPX81799.1"/>
    </source>
</evidence>
<sequence length="165" mass="17663">MLKAIVMGVAGSGKSSVGHAVADHLGAVYFDGDDLHPQSNIEKMAAGSPLDDTDRAPWLDKVGAALMHADSPTLIGCSALKRAYRDRIRAACPQAKFAHLIGDRGVIEVRMSARTGHFMPVSLLDSQFATLEPLQPDEAGFAVDIAQDFHAVVQQMVTRLSRPNS</sequence>
<keyword evidence="5 10" id="KW-0547">Nucleotide-binding</keyword>
<evidence type="ECO:0000256" key="1">
    <source>
        <dbReference type="ARBA" id="ARBA00004761"/>
    </source>
</evidence>
<keyword evidence="7 10" id="KW-0067">ATP-binding</keyword>
<dbReference type="GO" id="GO:0005737">
    <property type="term" value="C:cytoplasm"/>
    <property type="evidence" value="ECO:0007669"/>
    <property type="project" value="TreeGrafter"/>
</dbReference>
<dbReference type="RefSeq" id="WP_021101298.1">
    <property type="nucleotide sequence ID" value="NZ_KE557310.1"/>
</dbReference>
<dbReference type="PANTHER" id="PTHR43442">
    <property type="entry name" value="GLUCONOKINASE-RELATED"/>
    <property type="match status" value="1"/>
</dbReference>
<comment type="caution">
    <text evidence="11">The sequence shown here is derived from an EMBL/GenBank/DDBJ whole genome shotgun (WGS) entry which is preliminary data.</text>
</comment>
<evidence type="ECO:0000256" key="9">
    <source>
        <dbReference type="ARBA" id="ARBA00048090"/>
    </source>
</evidence>
<dbReference type="SUPFAM" id="SSF52540">
    <property type="entry name" value="P-loop containing nucleoside triphosphate hydrolases"/>
    <property type="match status" value="1"/>
</dbReference>
<keyword evidence="4 10" id="KW-0808">Transferase</keyword>
<evidence type="ECO:0000256" key="7">
    <source>
        <dbReference type="ARBA" id="ARBA00022840"/>
    </source>
</evidence>
<evidence type="ECO:0000256" key="4">
    <source>
        <dbReference type="ARBA" id="ARBA00022679"/>
    </source>
</evidence>
<dbReference type="GO" id="GO:0046316">
    <property type="term" value="F:gluconokinase activity"/>
    <property type="evidence" value="ECO:0007669"/>
    <property type="project" value="UniProtKB-EC"/>
</dbReference>
<keyword evidence="12" id="KW-1185">Reference proteome</keyword>
<gene>
    <name evidence="11" type="ORF">thalar_00357</name>
</gene>
<keyword evidence="6 10" id="KW-0418">Kinase</keyword>
<evidence type="ECO:0000256" key="5">
    <source>
        <dbReference type="ARBA" id="ARBA00022741"/>
    </source>
</evidence>
<dbReference type="EC" id="2.7.1.12" evidence="3 10"/>
<dbReference type="AlphaFoldDB" id="S9S6G1"/>
<dbReference type="InterPro" id="IPR006001">
    <property type="entry name" value="Therm_gnt_kin"/>
</dbReference>
<keyword evidence="8" id="KW-0311">Gluconate utilization</keyword>
<dbReference type="STRING" id="1123360.thalar_00357"/>
<name>S9S6G1_9RHOB</name>
<organism evidence="11 12">
    <name type="scientific">Litoreibacter arenae DSM 19593</name>
    <dbReference type="NCBI Taxonomy" id="1123360"/>
    <lineage>
        <taxon>Bacteria</taxon>
        <taxon>Pseudomonadati</taxon>
        <taxon>Pseudomonadota</taxon>
        <taxon>Alphaproteobacteria</taxon>
        <taxon>Rhodobacterales</taxon>
        <taxon>Roseobacteraceae</taxon>
        <taxon>Litoreibacter</taxon>
    </lineage>
</organism>
<reference evidence="12" key="1">
    <citation type="journal article" date="2013" name="Stand. Genomic Sci.">
        <title>Genome sequence of the Litoreibacter arenae type strain (DSM 19593(T)), a member of the Roseobacter clade isolated from sea sand.</title>
        <authorList>
            <person name="Riedel T."/>
            <person name="Fiebig A."/>
            <person name="Petersen J."/>
            <person name="Gronow S."/>
            <person name="Kyrpides N.C."/>
            <person name="Goker M."/>
            <person name="Klenk H.P."/>
        </authorList>
    </citation>
    <scope>NUCLEOTIDE SEQUENCE [LARGE SCALE GENOMIC DNA]</scope>
    <source>
        <strain evidence="12">DSM 19593</strain>
    </source>
</reference>
<dbReference type="NCBIfam" id="TIGR01313">
    <property type="entry name" value="therm_gnt_kin"/>
    <property type="match status" value="1"/>
</dbReference>
<evidence type="ECO:0000256" key="8">
    <source>
        <dbReference type="ARBA" id="ARBA00023064"/>
    </source>
</evidence>
<comment type="catalytic activity">
    <reaction evidence="9 10">
        <text>D-gluconate + ATP = 6-phospho-D-gluconate + ADP + H(+)</text>
        <dbReference type="Rhea" id="RHEA:19433"/>
        <dbReference type="ChEBI" id="CHEBI:15378"/>
        <dbReference type="ChEBI" id="CHEBI:18391"/>
        <dbReference type="ChEBI" id="CHEBI:30616"/>
        <dbReference type="ChEBI" id="CHEBI:58759"/>
        <dbReference type="ChEBI" id="CHEBI:456216"/>
        <dbReference type="EC" id="2.7.1.12"/>
    </reaction>
</comment>
<dbReference type="PATRIC" id="fig|1123360.3.peg.354"/>
<accession>S9S6G1</accession>
<dbReference type="GO" id="GO:0005524">
    <property type="term" value="F:ATP binding"/>
    <property type="evidence" value="ECO:0007669"/>
    <property type="project" value="UniProtKB-KW"/>
</dbReference>
<evidence type="ECO:0000256" key="3">
    <source>
        <dbReference type="ARBA" id="ARBA00012054"/>
    </source>
</evidence>
<dbReference type="EMBL" id="AONI01000005">
    <property type="protein sequence ID" value="EPX81799.1"/>
    <property type="molecule type" value="Genomic_DNA"/>
</dbReference>
<dbReference type="Gene3D" id="3.40.50.300">
    <property type="entry name" value="P-loop containing nucleotide triphosphate hydrolases"/>
    <property type="match status" value="1"/>
</dbReference>
<evidence type="ECO:0000256" key="6">
    <source>
        <dbReference type="ARBA" id="ARBA00022777"/>
    </source>
</evidence>
<evidence type="ECO:0000256" key="10">
    <source>
        <dbReference type="RuleBase" id="RU363066"/>
    </source>
</evidence>
<dbReference type="FunFam" id="3.40.50.300:FF:000522">
    <property type="entry name" value="Gluconokinase"/>
    <property type="match status" value="1"/>
</dbReference>
<protein>
    <recommendedName>
        <fullName evidence="3 10">Gluconokinase</fullName>
        <ecNumber evidence="3 10">2.7.1.12</ecNumber>
    </recommendedName>
</protein>